<evidence type="ECO:0000313" key="12">
    <source>
        <dbReference type="Ensembl" id="ENSCSEP00000028516.1"/>
    </source>
</evidence>
<name>A0A3P8WSN0_CYNSE</name>
<evidence type="ECO:0000256" key="3">
    <source>
        <dbReference type="ARBA" id="ARBA00022729"/>
    </source>
</evidence>
<comment type="subcellular location">
    <subcellularLocation>
        <location evidence="9">Lysosome membrane</location>
        <topology evidence="9">Single-pass type I membrane protein</topology>
        <orientation evidence="9">Lumenal side</orientation>
    </subcellularLocation>
</comment>
<reference evidence="12" key="2">
    <citation type="submission" date="2025-08" db="UniProtKB">
        <authorList>
            <consortium name="Ensembl"/>
        </authorList>
    </citation>
    <scope>IDENTIFICATION</scope>
</reference>
<evidence type="ECO:0000256" key="10">
    <source>
        <dbReference type="ARBA" id="ARBA00044960"/>
    </source>
</evidence>
<dbReference type="Ensembl" id="ENSCSET00000028899.1">
    <property type="protein sequence ID" value="ENSCSEP00000028516.1"/>
    <property type="gene ID" value="ENSCSEG00000018246.1"/>
</dbReference>
<keyword evidence="5 11" id="KW-0472">Membrane</keyword>
<accession>A0A3P8WSN0</accession>
<organism evidence="12 13">
    <name type="scientific">Cynoglossus semilaevis</name>
    <name type="common">Tongue sole</name>
    <dbReference type="NCBI Taxonomy" id="244447"/>
    <lineage>
        <taxon>Eukaryota</taxon>
        <taxon>Metazoa</taxon>
        <taxon>Chordata</taxon>
        <taxon>Craniata</taxon>
        <taxon>Vertebrata</taxon>
        <taxon>Euteleostomi</taxon>
        <taxon>Actinopterygii</taxon>
        <taxon>Neopterygii</taxon>
        <taxon>Teleostei</taxon>
        <taxon>Neoteleostei</taxon>
        <taxon>Acanthomorphata</taxon>
        <taxon>Carangaria</taxon>
        <taxon>Pleuronectiformes</taxon>
        <taxon>Pleuronectoidei</taxon>
        <taxon>Cynoglossidae</taxon>
        <taxon>Cynoglossinae</taxon>
        <taxon>Cynoglossus</taxon>
    </lineage>
</organism>
<reference evidence="12 13" key="1">
    <citation type="journal article" date="2014" name="Nat. Genet.">
        <title>Whole-genome sequence of a flatfish provides insights into ZW sex chromosome evolution and adaptation to a benthic lifestyle.</title>
        <authorList>
            <person name="Chen S."/>
            <person name="Zhang G."/>
            <person name="Shao C."/>
            <person name="Huang Q."/>
            <person name="Liu G."/>
            <person name="Zhang P."/>
            <person name="Song W."/>
            <person name="An N."/>
            <person name="Chalopin D."/>
            <person name="Volff J.N."/>
            <person name="Hong Y."/>
            <person name="Li Q."/>
            <person name="Sha Z."/>
            <person name="Zhou H."/>
            <person name="Xie M."/>
            <person name="Yu Q."/>
            <person name="Liu Y."/>
            <person name="Xiang H."/>
            <person name="Wang N."/>
            <person name="Wu K."/>
            <person name="Yang C."/>
            <person name="Zhou Q."/>
            <person name="Liao X."/>
            <person name="Yang L."/>
            <person name="Hu Q."/>
            <person name="Zhang J."/>
            <person name="Meng L."/>
            <person name="Jin L."/>
            <person name="Tian Y."/>
            <person name="Lian J."/>
            <person name="Yang J."/>
            <person name="Miao G."/>
            <person name="Liu S."/>
            <person name="Liang Z."/>
            <person name="Yan F."/>
            <person name="Li Y."/>
            <person name="Sun B."/>
            <person name="Zhang H."/>
            <person name="Zhang J."/>
            <person name="Zhu Y."/>
            <person name="Du M."/>
            <person name="Zhao Y."/>
            <person name="Schartl M."/>
            <person name="Tang Q."/>
            <person name="Wang J."/>
        </authorList>
    </citation>
    <scope>NUCLEOTIDE SEQUENCE</scope>
</reference>
<keyword evidence="4 11" id="KW-1133">Transmembrane helix</keyword>
<comment type="subunit">
    <text evidence="10">Interacts (via lumenal domain) with lysosomal protein MFSD1; the interaction starts while both proteins are still in the endoplasmic reticulum and is required for stabilization of MFSD1 in lysosomes but has no direct effect on its targeting to lysosomes or transporter activity.</text>
</comment>
<comment type="similarity">
    <text evidence="1">Belongs to the GLMP family.</text>
</comment>
<dbReference type="GO" id="GO:0005765">
    <property type="term" value="C:lysosomal membrane"/>
    <property type="evidence" value="ECO:0007669"/>
    <property type="project" value="UniProtKB-SubCell"/>
</dbReference>
<evidence type="ECO:0000256" key="8">
    <source>
        <dbReference type="ARBA" id="ARBA00024176"/>
    </source>
</evidence>
<evidence type="ECO:0000313" key="13">
    <source>
        <dbReference type="Proteomes" id="UP000265120"/>
    </source>
</evidence>
<feature type="transmembrane region" description="Helical" evidence="11">
    <location>
        <begin position="283"/>
        <end position="308"/>
    </location>
</feature>
<evidence type="ECO:0000256" key="6">
    <source>
        <dbReference type="ARBA" id="ARBA00023180"/>
    </source>
</evidence>
<dbReference type="STRING" id="244447.ENSCSEP00000028516"/>
<evidence type="ECO:0000256" key="1">
    <source>
        <dbReference type="ARBA" id="ARBA00010599"/>
    </source>
</evidence>
<evidence type="ECO:0000256" key="2">
    <source>
        <dbReference type="ARBA" id="ARBA00022692"/>
    </source>
</evidence>
<dbReference type="Pfam" id="PF15065">
    <property type="entry name" value="NCU-G1"/>
    <property type="match status" value="1"/>
</dbReference>
<evidence type="ECO:0000256" key="9">
    <source>
        <dbReference type="ARBA" id="ARBA00024189"/>
    </source>
</evidence>
<dbReference type="Proteomes" id="UP000265120">
    <property type="component" value="Chromosome 18"/>
</dbReference>
<dbReference type="OMA" id="HTRYSEY"/>
<dbReference type="PANTHER" id="PTHR31981">
    <property type="entry name" value="GLYCOSYLATED LYSOSOMAL MEMBRANE PROTEIN"/>
    <property type="match status" value="1"/>
</dbReference>
<keyword evidence="3" id="KW-0732">Signal</keyword>
<evidence type="ECO:0000256" key="5">
    <source>
        <dbReference type="ARBA" id="ARBA00023136"/>
    </source>
</evidence>
<dbReference type="FunCoup" id="A0A3P8WSN0">
    <property type="interactions" value="482"/>
</dbReference>
<protein>
    <submittedName>
        <fullName evidence="12">Glycosylated lysosomal membrane protein</fullName>
    </submittedName>
</protein>
<keyword evidence="13" id="KW-1185">Reference proteome</keyword>
<dbReference type="AlphaFoldDB" id="A0A3P8WSN0"/>
<keyword evidence="2 11" id="KW-0812">Transmembrane</keyword>
<keyword evidence="6" id="KW-0325">Glycoprotein</keyword>
<evidence type="ECO:0000256" key="4">
    <source>
        <dbReference type="ARBA" id="ARBA00022989"/>
    </source>
</evidence>
<keyword evidence="7" id="KW-0458">Lysosome</keyword>
<sequence length="324" mass="35211">MFLQLNPGALSPPAGGDLLHARAVGDNDTLHFLFCSLGAPTLLILHTNTTLLEYDDANDTADPTSDLFPEYRLQDFTWSRLHLSGPVALLCGSAPNTSDGWFCLKLSVFDSEGRGQQWPRLLHTANSTQLELWLHGFSPRSAQSRFLVELQSVGGAYPLNKVNVRRSIDDEFTPSIFQQMSEWVSSVNSTPDVPWFVQWRPVAYRNSSRSLEDATACRSSAPRPHSGNQTASASALIQGFYSNPETFGLNVSFGAAGDPFFNSTRFTLLVGVGSPPVDSFSPLVVTIMAVGLGAPLLLLLVGGVWVCVRRTTSVSTASTYQPIN</sequence>
<comment type="function">
    <text evidence="8">Required to protect lysosomal transporter MFSD1 from lysosomal proteolysis and for MFSD1 lysosomal localization.</text>
</comment>
<reference evidence="12" key="3">
    <citation type="submission" date="2025-09" db="UniProtKB">
        <authorList>
            <consortium name="Ensembl"/>
        </authorList>
    </citation>
    <scope>IDENTIFICATION</scope>
</reference>
<dbReference type="InterPro" id="IPR029382">
    <property type="entry name" value="NCU-G1"/>
</dbReference>
<evidence type="ECO:0000256" key="11">
    <source>
        <dbReference type="SAM" id="Phobius"/>
    </source>
</evidence>
<evidence type="ECO:0000256" key="7">
    <source>
        <dbReference type="ARBA" id="ARBA00023228"/>
    </source>
</evidence>
<dbReference type="InParanoid" id="A0A3P8WSN0"/>
<proteinExistence type="inferred from homology"/>
<dbReference type="GeneTree" id="ENSGT00390000005131"/>
<dbReference type="PANTHER" id="PTHR31981:SF1">
    <property type="entry name" value="GLYCOSYLATED LYSOSOMAL MEMBRANE PROTEIN"/>
    <property type="match status" value="1"/>
</dbReference>